<evidence type="ECO:0000313" key="6">
    <source>
        <dbReference type="Proteomes" id="UP000323594"/>
    </source>
</evidence>
<dbReference type="Proteomes" id="UP000323594">
    <property type="component" value="Chromosome"/>
</dbReference>
<dbReference type="Gene3D" id="3.10.350.10">
    <property type="entry name" value="LysM domain"/>
    <property type="match status" value="2"/>
</dbReference>
<feature type="domain" description="LysM" evidence="2">
    <location>
        <begin position="117"/>
        <end position="160"/>
    </location>
</feature>
<dbReference type="Gene3D" id="2.70.70.10">
    <property type="entry name" value="Glucose Permease (Domain IIA)"/>
    <property type="match status" value="1"/>
</dbReference>
<organism evidence="3 5">
    <name type="scientific">Treponema phagedenis</name>
    <dbReference type="NCBI Taxonomy" id="162"/>
    <lineage>
        <taxon>Bacteria</taxon>
        <taxon>Pseudomonadati</taxon>
        <taxon>Spirochaetota</taxon>
        <taxon>Spirochaetia</taxon>
        <taxon>Spirochaetales</taxon>
        <taxon>Treponemataceae</taxon>
        <taxon>Treponema</taxon>
    </lineage>
</organism>
<dbReference type="EMBL" id="CDNC01000047">
    <property type="protein sequence ID" value="CEM62981.1"/>
    <property type="molecule type" value="Genomic_DNA"/>
</dbReference>
<dbReference type="RefSeq" id="WP_024752411.1">
    <property type="nucleotide sequence ID" value="NZ_CDNC01000047.1"/>
</dbReference>
<feature type="domain" description="LysM" evidence="2">
    <location>
        <begin position="67"/>
        <end position="111"/>
    </location>
</feature>
<keyword evidence="5" id="KW-1185">Reference proteome</keyword>
<sequence>MKKNSYYPVIITVLILGSLFCFTSIIKETSQNPVDEIEGKGGGDLHLPTERPDTQEKTIDLPDLYYTVYEVQQGDMVGTIASKYGISQDAIISVNKLRNTRALQIGQLLKIPSIDGIIYTVQENDTPEKIADTYQISLEKLALVNNVTDNVITPSSVIFLPDAKLNWVTLQEINGDLFRKPLRGGYYISSRYGWRNDPFTGTRSFHNGLDMVSRRGTPVYPALEGKVIATGYSTVYGNYVIIRHHSGYQTLYGHMQTISVSSGRWVDTSTRIGSVGNTGRTTGPHLHFTIYKNGATINPSTMLK</sequence>
<dbReference type="Pfam" id="PF01476">
    <property type="entry name" value="LysM"/>
    <property type="match status" value="2"/>
</dbReference>
<evidence type="ECO:0000259" key="2">
    <source>
        <dbReference type="PROSITE" id="PS51782"/>
    </source>
</evidence>
<name>A0A0B7H218_TREPH</name>
<dbReference type="PROSITE" id="PS51782">
    <property type="entry name" value="LYSM"/>
    <property type="match status" value="2"/>
</dbReference>
<dbReference type="Proteomes" id="UP000042527">
    <property type="component" value="Unassembled WGS sequence"/>
</dbReference>
<gene>
    <name evidence="4" type="ORF">FUT82_11760</name>
    <name evidence="3" type="ORF">TPHV1_510048</name>
</gene>
<reference evidence="5" key="1">
    <citation type="submission" date="2015-01" db="EMBL/GenBank/DDBJ databases">
        <authorList>
            <person name="Manzoor Shahid"/>
            <person name="Zubair Saima"/>
        </authorList>
    </citation>
    <scope>NUCLEOTIDE SEQUENCE [LARGE SCALE GENOMIC DNA]</scope>
    <source>
        <strain evidence="5">V1</strain>
    </source>
</reference>
<evidence type="ECO:0000313" key="5">
    <source>
        <dbReference type="Proteomes" id="UP000042527"/>
    </source>
</evidence>
<keyword evidence="1" id="KW-0472">Membrane</keyword>
<dbReference type="CDD" id="cd00118">
    <property type="entry name" value="LysM"/>
    <property type="match status" value="2"/>
</dbReference>
<keyword evidence="1" id="KW-0812">Transmembrane</keyword>
<proteinExistence type="predicted"/>
<dbReference type="InterPro" id="IPR016047">
    <property type="entry name" value="M23ase_b-sheet_dom"/>
</dbReference>
<feature type="transmembrane region" description="Helical" evidence="1">
    <location>
        <begin position="6"/>
        <end position="26"/>
    </location>
</feature>
<dbReference type="PANTHER" id="PTHR21666">
    <property type="entry name" value="PEPTIDASE-RELATED"/>
    <property type="match status" value="1"/>
</dbReference>
<dbReference type="GO" id="GO:0004222">
    <property type="term" value="F:metalloendopeptidase activity"/>
    <property type="evidence" value="ECO:0007669"/>
    <property type="project" value="TreeGrafter"/>
</dbReference>
<dbReference type="EMBL" id="CP042817">
    <property type="protein sequence ID" value="QEJ98605.1"/>
    <property type="molecule type" value="Genomic_DNA"/>
</dbReference>
<dbReference type="InterPro" id="IPR050570">
    <property type="entry name" value="Cell_wall_metabolism_enzyme"/>
</dbReference>
<dbReference type="GeneID" id="57753347"/>
<dbReference type="InterPro" id="IPR018392">
    <property type="entry name" value="LysM"/>
</dbReference>
<reference evidence="3" key="2">
    <citation type="submission" date="2015-01" db="EMBL/GenBank/DDBJ databases">
        <authorList>
            <person name="Xiang T."/>
            <person name="Song Y."/>
            <person name="Huang L."/>
            <person name="Wang B."/>
            <person name="Wu P."/>
        </authorList>
    </citation>
    <scope>NUCLEOTIDE SEQUENCE [LARGE SCALE GENOMIC DNA]</scope>
    <source>
        <strain evidence="3">V1</strain>
    </source>
</reference>
<evidence type="ECO:0000256" key="1">
    <source>
        <dbReference type="SAM" id="Phobius"/>
    </source>
</evidence>
<accession>A0A0B7H218</accession>
<evidence type="ECO:0000313" key="4">
    <source>
        <dbReference type="EMBL" id="QEJ98605.1"/>
    </source>
</evidence>
<protein>
    <submittedName>
        <fullName evidence="4">M23 family metallopeptidase</fullName>
    </submittedName>
    <submittedName>
        <fullName evidence="3">Peptidase, M23 family</fullName>
    </submittedName>
</protein>
<dbReference type="InterPro" id="IPR011055">
    <property type="entry name" value="Dup_hybrid_motif"/>
</dbReference>
<dbReference type="PANTHER" id="PTHR21666:SF270">
    <property type="entry name" value="MUREIN HYDROLASE ACTIVATOR ENVC"/>
    <property type="match status" value="1"/>
</dbReference>
<dbReference type="SUPFAM" id="SSF51261">
    <property type="entry name" value="Duplicated hybrid motif"/>
    <property type="match status" value="1"/>
</dbReference>
<dbReference type="SMART" id="SM00257">
    <property type="entry name" value="LysM"/>
    <property type="match status" value="2"/>
</dbReference>
<dbReference type="Pfam" id="PF01551">
    <property type="entry name" value="Peptidase_M23"/>
    <property type="match status" value="1"/>
</dbReference>
<keyword evidence="1" id="KW-1133">Transmembrane helix</keyword>
<evidence type="ECO:0000313" key="3">
    <source>
        <dbReference type="EMBL" id="CEM62981.1"/>
    </source>
</evidence>
<dbReference type="InterPro" id="IPR036779">
    <property type="entry name" value="LysM_dom_sf"/>
</dbReference>
<dbReference type="CDD" id="cd12797">
    <property type="entry name" value="M23_peptidase"/>
    <property type="match status" value="1"/>
</dbReference>
<reference evidence="4 6" key="3">
    <citation type="submission" date="2019-08" db="EMBL/GenBank/DDBJ databases">
        <authorList>
            <person name="Kuhnert P."/>
        </authorList>
    </citation>
    <scope>NUCLEOTIDE SEQUENCE [LARGE SCALE GENOMIC DNA]</scope>
    <source>
        <strain evidence="4 6">B36.5</strain>
    </source>
</reference>
<dbReference type="AlphaFoldDB" id="A0A0B7H218"/>
<dbReference type="OrthoDB" id="305469at2"/>